<protein>
    <submittedName>
        <fullName evidence="6">AraC family transcriptional regulator</fullName>
    </submittedName>
</protein>
<accession>A0A3L8PX88</accession>
<reference evidence="6 7" key="1">
    <citation type="submission" date="2018-09" db="EMBL/GenBank/DDBJ databases">
        <title>Phylogeny of the Shewanellaceae, and recommendation for two new genera, Pseudoshewanella and Parashewanella.</title>
        <authorList>
            <person name="Wang G."/>
        </authorList>
    </citation>
    <scope>NUCLEOTIDE SEQUENCE [LARGE SCALE GENOMIC DNA]</scope>
    <source>
        <strain evidence="6 7">C51</strain>
    </source>
</reference>
<dbReference type="EMBL" id="QZEI01000040">
    <property type="protein sequence ID" value="RLV59243.1"/>
    <property type="molecule type" value="Genomic_DNA"/>
</dbReference>
<dbReference type="OrthoDB" id="9783876at2"/>
<dbReference type="SUPFAM" id="SSF46689">
    <property type="entry name" value="Homeodomain-like"/>
    <property type="match status" value="2"/>
</dbReference>
<dbReference type="SUPFAM" id="SSF51215">
    <property type="entry name" value="Regulatory protein AraC"/>
    <property type="match status" value="1"/>
</dbReference>
<evidence type="ECO:0000256" key="3">
    <source>
        <dbReference type="ARBA" id="ARBA00023163"/>
    </source>
</evidence>
<dbReference type="PROSITE" id="PS01124">
    <property type="entry name" value="HTH_ARAC_FAMILY_2"/>
    <property type="match status" value="1"/>
</dbReference>
<keyword evidence="3" id="KW-0804">Transcription</keyword>
<dbReference type="Pfam" id="PF12833">
    <property type="entry name" value="HTH_18"/>
    <property type="match status" value="1"/>
</dbReference>
<keyword evidence="1" id="KW-0805">Transcription regulation</keyword>
<dbReference type="PANTHER" id="PTHR46796:SF7">
    <property type="entry name" value="ARAC FAMILY TRANSCRIPTIONAL REGULATOR"/>
    <property type="match status" value="1"/>
</dbReference>
<sequence>MQLLEQVLKGFHLNSTVFHLAKACHHWSTDTSGSGKASFHFISSGQAYVAMEEHEGIHLNEGDIVIFPHDAKHQLKDSPTTPDTTPLSQHPITSSQDGTGLVCGYFDLAEDARHPLIQQLPTMLLIRQQDTNGSLKFLLQSLITEAEHGLAGQKLIVEKLSESFFLLLLRQELLNNQDLGYVKATLDPKMNKVMTAIESDLSKPWSLEQLASIGGYSRANLAKQFKQFFNRSVMDYVIQLRMSLAQKQLRQGKSVWEVALNVGYQNDASFAKAYKNHFGVGPGRSREKPRGS</sequence>
<keyword evidence="2" id="KW-0238">DNA-binding</keyword>
<feature type="domain" description="HTH araC/xylS-type" evidence="5">
    <location>
        <begin position="191"/>
        <end position="288"/>
    </location>
</feature>
<evidence type="ECO:0000259" key="5">
    <source>
        <dbReference type="PROSITE" id="PS01124"/>
    </source>
</evidence>
<dbReference type="GO" id="GO:0003700">
    <property type="term" value="F:DNA-binding transcription factor activity"/>
    <property type="evidence" value="ECO:0007669"/>
    <property type="project" value="InterPro"/>
</dbReference>
<dbReference type="Proteomes" id="UP000281474">
    <property type="component" value="Unassembled WGS sequence"/>
</dbReference>
<dbReference type="GO" id="GO:0043565">
    <property type="term" value="F:sequence-specific DNA binding"/>
    <property type="evidence" value="ECO:0007669"/>
    <property type="project" value="InterPro"/>
</dbReference>
<dbReference type="Gene3D" id="1.10.10.60">
    <property type="entry name" value="Homeodomain-like"/>
    <property type="match status" value="1"/>
</dbReference>
<dbReference type="SMART" id="SM00342">
    <property type="entry name" value="HTH_ARAC"/>
    <property type="match status" value="1"/>
</dbReference>
<dbReference type="Pfam" id="PF12852">
    <property type="entry name" value="Cupin_6"/>
    <property type="match status" value="1"/>
</dbReference>
<organism evidence="6 7">
    <name type="scientific">Parashewanella curva</name>
    <dbReference type="NCBI Taxonomy" id="2338552"/>
    <lineage>
        <taxon>Bacteria</taxon>
        <taxon>Pseudomonadati</taxon>
        <taxon>Pseudomonadota</taxon>
        <taxon>Gammaproteobacteria</taxon>
        <taxon>Alteromonadales</taxon>
        <taxon>Shewanellaceae</taxon>
        <taxon>Parashewanella</taxon>
    </lineage>
</organism>
<evidence type="ECO:0000313" key="6">
    <source>
        <dbReference type="EMBL" id="RLV59243.1"/>
    </source>
</evidence>
<comment type="caution">
    <text evidence="6">The sequence shown here is derived from an EMBL/GenBank/DDBJ whole genome shotgun (WGS) entry which is preliminary data.</text>
</comment>
<evidence type="ECO:0000313" key="7">
    <source>
        <dbReference type="Proteomes" id="UP000281474"/>
    </source>
</evidence>
<dbReference type="InterPro" id="IPR009057">
    <property type="entry name" value="Homeodomain-like_sf"/>
</dbReference>
<dbReference type="RefSeq" id="WP_121839479.1">
    <property type="nucleotide sequence ID" value="NZ_ML014789.1"/>
</dbReference>
<evidence type="ECO:0000256" key="2">
    <source>
        <dbReference type="ARBA" id="ARBA00023125"/>
    </source>
</evidence>
<feature type="region of interest" description="Disordered" evidence="4">
    <location>
        <begin position="73"/>
        <end position="95"/>
    </location>
</feature>
<evidence type="ECO:0000256" key="1">
    <source>
        <dbReference type="ARBA" id="ARBA00023015"/>
    </source>
</evidence>
<dbReference type="PANTHER" id="PTHR46796">
    <property type="entry name" value="HTH-TYPE TRANSCRIPTIONAL ACTIVATOR RHAS-RELATED"/>
    <property type="match status" value="1"/>
</dbReference>
<dbReference type="InterPro" id="IPR032783">
    <property type="entry name" value="AraC_lig"/>
</dbReference>
<evidence type="ECO:0000256" key="4">
    <source>
        <dbReference type="SAM" id="MobiDB-lite"/>
    </source>
</evidence>
<dbReference type="InterPro" id="IPR018060">
    <property type="entry name" value="HTH_AraC"/>
</dbReference>
<keyword evidence="7" id="KW-1185">Reference proteome</keyword>
<dbReference type="InterPro" id="IPR037923">
    <property type="entry name" value="HTH-like"/>
</dbReference>
<proteinExistence type="predicted"/>
<dbReference type="InterPro" id="IPR050204">
    <property type="entry name" value="AraC_XylS_family_regulators"/>
</dbReference>
<dbReference type="AlphaFoldDB" id="A0A3L8PX88"/>
<gene>
    <name evidence="6" type="ORF">D5018_13255</name>
</gene>
<name>A0A3L8PX88_9GAMM</name>